<dbReference type="EMBL" id="BAAANC010000005">
    <property type="protein sequence ID" value="GAA1558371.1"/>
    <property type="molecule type" value="Genomic_DNA"/>
</dbReference>
<dbReference type="Proteomes" id="UP001500363">
    <property type="component" value="Unassembled WGS sequence"/>
</dbReference>
<dbReference type="SUPFAM" id="SSF54593">
    <property type="entry name" value="Glyoxalase/Bleomycin resistance protein/Dihydroxybiphenyl dioxygenase"/>
    <property type="match status" value="1"/>
</dbReference>
<proteinExistence type="predicted"/>
<gene>
    <name evidence="2" type="ORF">GCM10009741_74060</name>
</gene>
<dbReference type="Gene3D" id="3.10.180.10">
    <property type="entry name" value="2,3-Dihydroxybiphenyl 1,2-Dioxygenase, domain 1"/>
    <property type="match status" value="1"/>
</dbReference>
<feature type="domain" description="Glyoxalase/fosfomycin resistance/dioxygenase" evidence="1">
    <location>
        <begin position="8"/>
        <end position="56"/>
    </location>
</feature>
<dbReference type="InterPro" id="IPR004360">
    <property type="entry name" value="Glyas_Fos-R_dOase_dom"/>
</dbReference>
<evidence type="ECO:0000313" key="2">
    <source>
        <dbReference type="EMBL" id="GAA1558371.1"/>
    </source>
</evidence>
<sequence length="137" mass="14521">MTGPVLRKIDAVTVPVPDLERGLAYYRDRLGHPLLWRNDAIGQAGLGMPDSDTEIVLTTGLPYAPTWLVDDVDAAVASFDVVVTPAFDVPVGRCAVVEDAFGNRLALLDLSTGLYVTDHNGSVTGVGTPPSEDLSDD</sequence>
<dbReference type="CDD" id="cd06587">
    <property type="entry name" value="VOC"/>
    <property type="match status" value="1"/>
</dbReference>
<dbReference type="InterPro" id="IPR029068">
    <property type="entry name" value="Glyas_Bleomycin-R_OHBP_Dase"/>
</dbReference>
<keyword evidence="3" id="KW-1185">Reference proteome</keyword>
<organism evidence="2 3">
    <name type="scientific">Kribbella lupini</name>
    <dbReference type="NCBI Taxonomy" id="291602"/>
    <lineage>
        <taxon>Bacteria</taxon>
        <taxon>Bacillati</taxon>
        <taxon>Actinomycetota</taxon>
        <taxon>Actinomycetes</taxon>
        <taxon>Propionibacteriales</taxon>
        <taxon>Kribbellaceae</taxon>
        <taxon>Kribbella</taxon>
    </lineage>
</organism>
<protein>
    <recommendedName>
        <fullName evidence="1">Glyoxalase/fosfomycin resistance/dioxygenase domain-containing protein</fullName>
    </recommendedName>
</protein>
<accession>A0ABN2CGE3</accession>
<name>A0ABN2CGE3_9ACTN</name>
<comment type="caution">
    <text evidence="2">The sequence shown here is derived from an EMBL/GenBank/DDBJ whole genome shotgun (WGS) entry which is preliminary data.</text>
</comment>
<evidence type="ECO:0000313" key="3">
    <source>
        <dbReference type="Proteomes" id="UP001500363"/>
    </source>
</evidence>
<dbReference type="RefSeq" id="WP_344182776.1">
    <property type="nucleotide sequence ID" value="NZ_BAAANC010000005.1"/>
</dbReference>
<reference evidence="2 3" key="1">
    <citation type="journal article" date="2019" name="Int. J. Syst. Evol. Microbiol.">
        <title>The Global Catalogue of Microorganisms (GCM) 10K type strain sequencing project: providing services to taxonomists for standard genome sequencing and annotation.</title>
        <authorList>
            <consortium name="The Broad Institute Genomics Platform"/>
            <consortium name="The Broad Institute Genome Sequencing Center for Infectious Disease"/>
            <person name="Wu L."/>
            <person name="Ma J."/>
        </authorList>
    </citation>
    <scope>NUCLEOTIDE SEQUENCE [LARGE SCALE GENOMIC DNA]</scope>
    <source>
        <strain evidence="2 3">JCM 14303</strain>
    </source>
</reference>
<dbReference type="Pfam" id="PF00903">
    <property type="entry name" value="Glyoxalase"/>
    <property type="match status" value="1"/>
</dbReference>
<evidence type="ECO:0000259" key="1">
    <source>
        <dbReference type="Pfam" id="PF00903"/>
    </source>
</evidence>